<comment type="similarity">
    <text evidence="1 3">Belongs to the short-chain dehydrogenases/reductases (SDR) family.</text>
</comment>
<keyword evidence="2" id="KW-0560">Oxidoreductase</keyword>
<evidence type="ECO:0000313" key="5">
    <source>
        <dbReference type="EMBL" id="MDJ1156973.1"/>
    </source>
</evidence>
<dbReference type="PRINTS" id="PR00081">
    <property type="entry name" value="GDHRDH"/>
</dbReference>
<evidence type="ECO:0000313" key="6">
    <source>
        <dbReference type="Proteomes" id="UP001321492"/>
    </source>
</evidence>
<dbReference type="InterPro" id="IPR057326">
    <property type="entry name" value="KR_dom"/>
</dbReference>
<keyword evidence="6" id="KW-1185">Reference proteome</keyword>
<dbReference type="Pfam" id="PF00106">
    <property type="entry name" value="adh_short"/>
    <property type="match status" value="1"/>
</dbReference>
<dbReference type="Proteomes" id="UP001321492">
    <property type="component" value="Unassembled WGS sequence"/>
</dbReference>
<dbReference type="RefSeq" id="WP_283738961.1">
    <property type="nucleotide sequence ID" value="NZ_JASJEV010000001.1"/>
</dbReference>
<dbReference type="EMBL" id="JASJEV010000001">
    <property type="protein sequence ID" value="MDJ1156973.1"/>
    <property type="molecule type" value="Genomic_DNA"/>
</dbReference>
<organism evidence="5 6">
    <name type="scientific">Chelatococcus albus</name>
    <dbReference type="NCBI Taxonomy" id="3047466"/>
    <lineage>
        <taxon>Bacteria</taxon>
        <taxon>Pseudomonadati</taxon>
        <taxon>Pseudomonadota</taxon>
        <taxon>Alphaproteobacteria</taxon>
        <taxon>Hyphomicrobiales</taxon>
        <taxon>Chelatococcaceae</taxon>
        <taxon>Chelatococcus</taxon>
    </lineage>
</organism>
<dbReference type="PANTHER" id="PTHR44196:SF4">
    <property type="entry name" value="SHORT CHAIN DEHYDROGENASE"/>
    <property type="match status" value="1"/>
</dbReference>
<dbReference type="PRINTS" id="PR00080">
    <property type="entry name" value="SDRFAMILY"/>
</dbReference>
<reference evidence="5 6" key="1">
    <citation type="submission" date="2023-05" db="EMBL/GenBank/DDBJ databases">
        <title>Chelatococcus sp. nov., a moderately thermophilic bacterium isolated from hot spring microbial mat.</title>
        <authorList>
            <person name="Hu C.-J."/>
            <person name="Li W.-J."/>
        </authorList>
    </citation>
    <scope>NUCLEOTIDE SEQUENCE [LARGE SCALE GENOMIC DNA]</scope>
    <source>
        <strain evidence="5 6">SYSU G07232</strain>
    </source>
</reference>
<dbReference type="SUPFAM" id="SSF51735">
    <property type="entry name" value="NAD(P)-binding Rossmann-fold domains"/>
    <property type="match status" value="1"/>
</dbReference>
<name>A0ABT7AC82_9HYPH</name>
<accession>A0ABT7AC82</accession>
<evidence type="ECO:0000259" key="4">
    <source>
        <dbReference type="SMART" id="SM00822"/>
    </source>
</evidence>
<feature type="domain" description="Ketoreductase" evidence="4">
    <location>
        <begin position="8"/>
        <end position="193"/>
    </location>
</feature>
<dbReference type="Gene3D" id="3.40.50.720">
    <property type="entry name" value="NAD(P)-binding Rossmann-like Domain"/>
    <property type="match status" value="1"/>
</dbReference>
<dbReference type="PANTHER" id="PTHR44196">
    <property type="entry name" value="DEHYDROGENASE/REDUCTASE SDR FAMILY MEMBER 7B"/>
    <property type="match status" value="1"/>
</dbReference>
<protein>
    <submittedName>
        <fullName evidence="5">SDR family NAD(P)-dependent oxidoreductase</fullName>
    </submittedName>
</protein>
<dbReference type="PROSITE" id="PS00061">
    <property type="entry name" value="ADH_SHORT"/>
    <property type="match status" value="1"/>
</dbReference>
<comment type="caution">
    <text evidence="5">The sequence shown here is derived from an EMBL/GenBank/DDBJ whole genome shotgun (WGS) entry which is preliminary data.</text>
</comment>
<evidence type="ECO:0000256" key="3">
    <source>
        <dbReference type="RuleBase" id="RU000363"/>
    </source>
</evidence>
<dbReference type="CDD" id="cd05233">
    <property type="entry name" value="SDR_c"/>
    <property type="match status" value="1"/>
</dbReference>
<dbReference type="InterPro" id="IPR020904">
    <property type="entry name" value="Sc_DH/Rdtase_CS"/>
</dbReference>
<dbReference type="InterPro" id="IPR036291">
    <property type="entry name" value="NAD(P)-bd_dom_sf"/>
</dbReference>
<dbReference type="SMART" id="SM00822">
    <property type="entry name" value="PKS_KR"/>
    <property type="match status" value="1"/>
</dbReference>
<proteinExistence type="inferred from homology"/>
<sequence>MSRPLDERIALVTGASRGIGRAVALELARAGAHVIALARTVGALEELDDDIRAVGGQATLVPLDLKDYEALDRLGAAIYERWGKLDVFVANAGILGSLSPIGHIDPKTWDDVMAINVTANWRLVRSLDRLLLASDAGRAVFLSSGAAHSCRAYWGPYSASKAALEAIARTYAEETRTTPVRVMIVNPGPLRTAMRRSAMPGEDPMTLRTPEELAPRILELVTPAWKDSGLIYDFPQDALLRPQMPVPVA</sequence>
<evidence type="ECO:0000256" key="1">
    <source>
        <dbReference type="ARBA" id="ARBA00006484"/>
    </source>
</evidence>
<dbReference type="InterPro" id="IPR002347">
    <property type="entry name" value="SDR_fam"/>
</dbReference>
<gene>
    <name evidence="5" type="ORF">QNA08_01790</name>
</gene>
<evidence type="ECO:0000256" key="2">
    <source>
        <dbReference type="ARBA" id="ARBA00023002"/>
    </source>
</evidence>